<organism evidence="2 3">
    <name type="scientific">Metschnikowia bicuspidata var. bicuspidata NRRL YB-4993</name>
    <dbReference type="NCBI Taxonomy" id="869754"/>
    <lineage>
        <taxon>Eukaryota</taxon>
        <taxon>Fungi</taxon>
        <taxon>Dikarya</taxon>
        <taxon>Ascomycota</taxon>
        <taxon>Saccharomycotina</taxon>
        <taxon>Pichiomycetes</taxon>
        <taxon>Metschnikowiaceae</taxon>
        <taxon>Metschnikowia</taxon>
    </lineage>
</organism>
<feature type="compositionally biased region" description="Basic and acidic residues" evidence="1">
    <location>
        <begin position="87"/>
        <end position="102"/>
    </location>
</feature>
<dbReference type="GeneID" id="30029031"/>
<dbReference type="RefSeq" id="XP_018711002.1">
    <property type="nucleotide sequence ID" value="XM_018856055.1"/>
</dbReference>
<dbReference type="EMBL" id="LXTC01000004">
    <property type="protein sequence ID" value="OBA20480.1"/>
    <property type="molecule type" value="Genomic_DNA"/>
</dbReference>
<sequence length="125" mass="14303">MNRRYKQNEETNRPQINQNPNNQNPNSLSPKETENKRKHSREINRNSKHMKTDPDKRHTWKNRSCAKAPGPPAHVTTTAIVASPGKTRMDRARTEPAEEGPREFGTQTSANTGRGRPQPRNRNRG</sequence>
<feature type="region of interest" description="Disordered" evidence="1">
    <location>
        <begin position="1"/>
        <end position="125"/>
    </location>
</feature>
<reference evidence="2 3" key="1">
    <citation type="submission" date="2016-05" db="EMBL/GenBank/DDBJ databases">
        <title>Comparative genomics of biotechnologically important yeasts.</title>
        <authorList>
            <consortium name="DOE Joint Genome Institute"/>
            <person name="Riley R."/>
            <person name="Haridas S."/>
            <person name="Wolfe K.H."/>
            <person name="Lopes M.R."/>
            <person name="Hittinger C.T."/>
            <person name="Goker M."/>
            <person name="Salamov A."/>
            <person name="Wisecaver J."/>
            <person name="Long T.M."/>
            <person name="Aerts A.L."/>
            <person name="Barry K."/>
            <person name="Choi C."/>
            <person name="Clum A."/>
            <person name="Coughlan A.Y."/>
            <person name="Deshpande S."/>
            <person name="Douglass A.P."/>
            <person name="Hanson S.J."/>
            <person name="Klenk H.-P."/>
            <person name="LaButti K."/>
            <person name="Lapidus A."/>
            <person name="Lindquist E."/>
            <person name="Lipzen A."/>
            <person name="Meier-kolthoff J.P."/>
            <person name="Ohm R.A."/>
            <person name="Otillar R.P."/>
            <person name="Pangilinan J."/>
            <person name="Peng Y."/>
            <person name="Rokas A."/>
            <person name="Rosa C.A."/>
            <person name="Scheuner C."/>
            <person name="Sibirny A.A."/>
            <person name="Slot J.C."/>
            <person name="Stielow J.B."/>
            <person name="Sun H."/>
            <person name="Kurtzman C.P."/>
            <person name="Blackwell M."/>
            <person name="Grigoriev I.V."/>
            <person name="Jeffries T.W."/>
        </authorList>
    </citation>
    <scope>NUCLEOTIDE SEQUENCE [LARGE SCALE GENOMIC DNA]</scope>
    <source>
        <strain evidence="2 3">NRRL YB-4993</strain>
    </source>
</reference>
<feature type="compositionally biased region" description="Basic and acidic residues" evidence="1">
    <location>
        <begin position="31"/>
        <end position="57"/>
    </location>
</feature>
<comment type="caution">
    <text evidence="2">The sequence shown here is derived from an EMBL/GenBank/DDBJ whole genome shotgun (WGS) entry which is preliminary data.</text>
</comment>
<dbReference type="Proteomes" id="UP000092555">
    <property type="component" value="Unassembled WGS sequence"/>
</dbReference>
<evidence type="ECO:0000313" key="3">
    <source>
        <dbReference type="Proteomes" id="UP000092555"/>
    </source>
</evidence>
<proteinExistence type="predicted"/>
<name>A0A1A0H901_9ASCO</name>
<keyword evidence="3" id="KW-1185">Reference proteome</keyword>
<evidence type="ECO:0000313" key="2">
    <source>
        <dbReference type="EMBL" id="OBA20480.1"/>
    </source>
</evidence>
<dbReference type="AlphaFoldDB" id="A0A1A0H901"/>
<protein>
    <submittedName>
        <fullName evidence="2">Uncharacterized protein</fullName>
    </submittedName>
</protein>
<accession>A0A1A0H901</accession>
<feature type="compositionally biased region" description="Low complexity" evidence="1">
    <location>
        <begin position="13"/>
        <end position="26"/>
    </location>
</feature>
<evidence type="ECO:0000256" key="1">
    <source>
        <dbReference type="SAM" id="MobiDB-lite"/>
    </source>
</evidence>
<gene>
    <name evidence="2" type="ORF">METBIDRAFT_32481</name>
</gene>
<feature type="compositionally biased region" description="Basic and acidic residues" evidence="1">
    <location>
        <begin position="1"/>
        <end position="12"/>
    </location>
</feature>